<dbReference type="Gene3D" id="3.40.640.10">
    <property type="entry name" value="Type I PLP-dependent aspartate aminotransferase-like (Major domain)"/>
    <property type="match status" value="1"/>
</dbReference>
<evidence type="ECO:0000256" key="2">
    <source>
        <dbReference type="ARBA" id="ARBA00022679"/>
    </source>
</evidence>
<dbReference type="SUPFAM" id="SSF53383">
    <property type="entry name" value="PLP-dependent transferases"/>
    <property type="match status" value="1"/>
</dbReference>
<accession>A0A1W2DEN3</accession>
<dbReference type="Gene3D" id="3.90.1150.10">
    <property type="entry name" value="Aspartate Aminotransferase, domain 1"/>
    <property type="match status" value="1"/>
</dbReference>
<proteinExistence type="predicted"/>
<dbReference type="InterPro" id="IPR004839">
    <property type="entry name" value="Aminotransferase_I/II_large"/>
</dbReference>
<organism evidence="4 5">
    <name type="scientific">Fulvimarina manganoxydans</name>
    <dbReference type="NCBI Taxonomy" id="937218"/>
    <lineage>
        <taxon>Bacteria</taxon>
        <taxon>Pseudomonadati</taxon>
        <taxon>Pseudomonadota</taxon>
        <taxon>Alphaproteobacteria</taxon>
        <taxon>Hyphomicrobiales</taxon>
        <taxon>Aurantimonadaceae</taxon>
        <taxon>Fulvimarina</taxon>
    </lineage>
</organism>
<dbReference type="InterPro" id="IPR050087">
    <property type="entry name" value="AON_synthase_class-II"/>
</dbReference>
<evidence type="ECO:0000259" key="3">
    <source>
        <dbReference type="Pfam" id="PF00155"/>
    </source>
</evidence>
<reference evidence="4 5" key="1">
    <citation type="submission" date="2017-04" db="EMBL/GenBank/DDBJ databases">
        <authorList>
            <person name="Afonso C.L."/>
            <person name="Miller P.J."/>
            <person name="Scott M.A."/>
            <person name="Spackman E."/>
            <person name="Goraichik I."/>
            <person name="Dimitrov K.M."/>
            <person name="Suarez D.L."/>
            <person name="Swayne D.E."/>
        </authorList>
    </citation>
    <scope>NUCLEOTIDE SEQUENCE [LARGE SCALE GENOMIC DNA]</scope>
    <source>
        <strain evidence="4 5">CGMCC 1.10972</strain>
    </source>
</reference>
<dbReference type="GO" id="GO:0016740">
    <property type="term" value="F:transferase activity"/>
    <property type="evidence" value="ECO:0007669"/>
    <property type="project" value="UniProtKB-KW"/>
</dbReference>
<gene>
    <name evidence="4" type="ORF">SAMN06297251_11463</name>
</gene>
<dbReference type="InterPro" id="IPR015424">
    <property type="entry name" value="PyrdxlP-dep_Trfase"/>
</dbReference>
<dbReference type="PANTHER" id="PTHR13693:SF103">
    <property type="entry name" value="AMINOTRANSFERASE CLASS I_CLASSII DOMAIN-CONTAINING PROTEIN"/>
    <property type="match status" value="1"/>
</dbReference>
<keyword evidence="5" id="KW-1185">Reference proteome</keyword>
<comment type="cofactor">
    <cofactor evidence="1">
        <name>pyridoxal 5'-phosphate</name>
        <dbReference type="ChEBI" id="CHEBI:597326"/>
    </cofactor>
</comment>
<dbReference type="RefSeq" id="WP_210190530.1">
    <property type="nucleotide sequence ID" value="NZ_FWXR01000014.1"/>
</dbReference>
<dbReference type="EMBL" id="FWXR01000014">
    <property type="protein sequence ID" value="SMC95602.1"/>
    <property type="molecule type" value="Genomic_DNA"/>
</dbReference>
<sequence length="445" mass="48294">MTFRTLPAVPQAALEGSMRDFRVMEGIDLLERCEHFFAWQDVRRQSGTWPFSRSTETGPASTCGVRDDTGTLTEGVNFASQDYLSLSSHPAVAAAAKQAIDVFGVHSAGSPALVGNTSTSVVLERRIADFLKMEEAILFPTGWAAGFGVIKGLVRSEDFIVMDALSHASLQTGAYAATRNISLFRHNDLENCRDRLVRIRNRSPKCGIMIVTEGLFSMDSDTPDIEGLQALAKEFDATLMVDVAHDFGCLGEDGTGHIGIQDMLGKVDLVMGSFSKTFGSNGGFVATNSRAVKEYLRFYSPSCTFSNALSPAQIATVTAALDIIQSDEGAELRRKLMTNILSLRSQLSDLGFETYGEPSAIVSVKMGDEALARMTARALPHVGLVANLVEFPAVAKGSARFRLQVMANHTPEEIQAAARRVHQAYLIARRELETNEAADEKRLSA</sequence>
<evidence type="ECO:0000313" key="5">
    <source>
        <dbReference type="Proteomes" id="UP000192656"/>
    </source>
</evidence>
<evidence type="ECO:0000256" key="1">
    <source>
        <dbReference type="ARBA" id="ARBA00001933"/>
    </source>
</evidence>
<dbReference type="AlphaFoldDB" id="A0A1W2DEN3"/>
<keyword evidence="2 4" id="KW-0808">Transferase</keyword>
<dbReference type="GO" id="GO:0030170">
    <property type="term" value="F:pyridoxal phosphate binding"/>
    <property type="evidence" value="ECO:0007669"/>
    <property type="project" value="InterPro"/>
</dbReference>
<feature type="domain" description="Aminotransferase class I/classII large" evidence="3">
    <location>
        <begin position="74"/>
        <end position="421"/>
    </location>
</feature>
<dbReference type="Pfam" id="PF00155">
    <property type="entry name" value="Aminotran_1_2"/>
    <property type="match status" value="1"/>
</dbReference>
<dbReference type="InterPro" id="IPR015421">
    <property type="entry name" value="PyrdxlP-dep_Trfase_major"/>
</dbReference>
<name>A0A1W2DEN3_9HYPH</name>
<dbReference type="Proteomes" id="UP000192656">
    <property type="component" value="Unassembled WGS sequence"/>
</dbReference>
<dbReference type="STRING" id="937218.SAMN06297251_11463"/>
<evidence type="ECO:0000313" key="4">
    <source>
        <dbReference type="EMBL" id="SMC95602.1"/>
    </source>
</evidence>
<dbReference type="InterPro" id="IPR015422">
    <property type="entry name" value="PyrdxlP-dep_Trfase_small"/>
</dbReference>
<protein>
    <submittedName>
        <fullName evidence="4">Glycine C-acetyltransferase</fullName>
    </submittedName>
</protein>
<dbReference type="PANTHER" id="PTHR13693">
    <property type="entry name" value="CLASS II AMINOTRANSFERASE/8-AMINO-7-OXONONANOATE SYNTHASE"/>
    <property type="match status" value="1"/>
</dbReference>